<name>A0ABW1JV68_9NOCA</name>
<evidence type="ECO:0000256" key="1">
    <source>
        <dbReference type="ARBA" id="ARBA00022679"/>
    </source>
</evidence>
<proteinExistence type="inferred from homology"/>
<dbReference type="InterPro" id="IPR010043">
    <property type="entry name" value="UTase/UR"/>
</dbReference>
<dbReference type="PANTHER" id="PTHR47320">
    <property type="entry name" value="BIFUNCTIONAL URIDYLYLTRANSFERASE/URIDYLYL-REMOVING ENZYME"/>
    <property type="match status" value="1"/>
</dbReference>
<evidence type="ECO:0000259" key="9">
    <source>
        <dbReference type="PROSITE" id="PS51831"/>
    </source>
</evidence>
<keyword evidence="5 7" id="KW-0460">Magnesium</keyword>
<keyword evidence="11" id="KW-1185">Reference proteome</keyword>
<dbReference type="EC" id="3.1.4.-" evidence="7"/>
<evidence type="ECO:0000256" key="7">
    <source>
        <dbReference type="HAMAP-Rule" id="MF_00277"/>
    </source>
</evidence>
<dbReference type="InterPro" id="IPR043519">
    <property type="entry name" value="NT_sf"/>
</dbReference>
<dbReference type="NCBIfam" id="NF002895">
    <property type="entry name" value="PRK03381.1"/>
    <property type="match status" value="1"/>
</dbReference>
<keyword evidence="6 7" id="KW-0511">Multifunctional enzyme</keyword>
<sequence length="816" mass="86997">MMNGGGAVGQQNGGIQHNGAADLVKARAQLLDGAGTRNPRLDPESLRGALVDLFELWLTSKGNELGITADSGLSVVAVGGLGRREMLPYSDLDLVLLHDDVDPKVVAEVADQLWYPLWDAHIKLDHSVRTVPQALRVAADDMIAVLGMLEARHIVGDEDLSNLLIGGVRREWRTGIRSRFDDLLAQTTARWQRSGEIAHRAEPDLKNGRGGLRDIQLLEALSIAQLTDSMPGLGPDVPGGGLRQAHRRILDVRTELHRVAGRARDQLRAQDADEIGAALRIGDRFDLARTLTDSARTVSYSCDVGLRTAANALPRRGLARLRRMPVRRPLDEGVVEHSGEVVLARDARPQRDPGLILRVAAASAQSGLPMSATTLNRLSEDAPELREPWPKDALNDLLVLLGAGRGSIDAVEALDRTGLWGRLFPEWGAVRDLPPRDAIHTWTVDRHLMETVAYASGLSTRVARPDLLALGALLHDIGKGRQGDHSVVGAELATHIGRRLGLWPSDVRTLSAIVRHHLLLPDTATRRDLDDPATVRHVVDALDGDVGLLELLHALAEADSMATGPGVWGDWKASLIGELVRRCRLVMAGEPLPEPEPIDPALLAAAADGGVHVTLTPGDGKHTFVVTVIAPDTPGLLSDAAGVLALHSLRVLSASLGSAGDSAINTFVVMPKFGDPPEAGLLRQELIRAIGGALVVSEVLAKREAEALGTGPGRYARAQPRVIWSPTSTPGQVILELRADDRVGMLSRLAGAFAATGANVRWAKVVTMGSAVVDAFCLELGDADSPALRERIESAVLQVVPQPAPPPPPTEAAAAG</sequence>
<dbReference type="SMART" id="SM00471">
    <property type="entry name" value="HDc"/>
    <property type="match status" value="1"/>
</dbReference>
<reference evidence="11" key="1">
    <citation type="journal article" date="2019" name="Int. J. Syst. Evol. Microbiol.">
        <title>The Global Catalogue of Microorganisms (GCM) 10K type strain sequencing project: providing services to taxonomists for standard genome sequencing and annotation.</title>
        <authorList>
            <consortium name="The Broad Institute Genomics Platform"/>
            <consortium name="The Broad Institute Genome Sequencing Center for Infectious Disease"/>
            <person name="Wu L."/>
            <person name="Ma J."/>
        </authorList>
    </citation>
    <scope>NUCLEOTIDE SEQUENCE [LARGE SCALE GENOMIC DNA]</scope>
    <source>
        <strain evidence="11">CCUG 36956</strain>
    </source>
</reference>
<dbReference type="Pfam" id="PF01966">
    <property type="entry name" value="HD"/>
    <property type="match status" value="1"/>
</dbReference>
<dbReference type="SUPFAM" id="SSF81301">
    <property type="entry name" value="Nucleotidyltransferase"/>
    <property type="match status" value="1"/>
</dbReference>
<comment type="catalytic activity">
    <reaction evidence="7">
        <text>[protein-PII]-L-tyrosine + UTP = [protein-PII]-uridylyl-L-tyrosine + diphosphate</text>
        <dbReference type="Rhea" id="RHEA:13673"/>
        <dbReference type="Rhea" id="RHEA-COMP:12147"/>
        <dbReference type="Rhea" id="RHEA-COMP:12148"/>
        <dbReference type="ChEBI" id="CHEBI:33019"/>
        <dbReference type="ChEBI" id="CHEBI:46398"/>
        <dbReference type="ChEBI" id="CHEBI:46858"/>
        <dbReference type="ChEBI" id="CHEBI:90602"/>
        <dbReference type="EC" id="2.7.7.59"/>
    </reaction>
</comment>
<dbReference type="RefSeq" id="WP_378607085.1">
    <property type="nucleotide sequence ID" value="NZ_JBHSQN010000011.1"/>
</dbReference>
<comment type="caution">
    <text evidence="7">Lacks conserved residue(s) required for the propagation of feature annotation.</text>
</comment>
<dbReference type="EC" id="2.7.7.59" evidence="7"/>
<dbReference type="SUPFAM" id="SSF109604">
    <property type="entry name" value="HD-domain/PDEase-like"/>
    <property type="match status" value="1"/>
</dbReference>
<comment type="domain">
    <text evidence="7">Has four distinct domains: an N-terminal nucleotidyltransferase (NT) domain responsible for UTase activity, a central HD domain that encodes UR activity, and two C-terminal ACT domains that seem to have a role in glutamine sensing.</text>
</comment>
<evidence type="ECO:0000256" key="2">
    <source>
        <dbReference type="ARBA" id="ARBA00022695"/>
    </source>
</evidence>
<dbReference type="CDD" id="cd04873">
    <property type="entry name" value="ACT_UUR-ACR-like"/>
    <property type="match status" value="1"/>
</dbReference>
<dbReference type="GO" id="GO:0008773">
    <property type="term" value="F:[protein-PII] uridylyltransferase activity"/>
    <property type="evidence" value="ECO:0007669"/>
    <property type="project" value="UniProtKB-EC"/>
</dbReference>
<dbReference type="PROSITE" id="PS51671">
    <property type="entry name" value="ACT"/>
    <property type="match status" value="2"/>
</dbReference>
<dbReference type="InterPro" id="IPR006674">
    <property type="entry name" value="HD_domain"/>
</dbReference>
<evidence type="ECO:0000256" key="6">
    <source>
        <dbReference type="ARBA" id="ARBA00023268"/>
    </source>
</evidence>
<comment type="cofactor">
    <cofactor evidence="7">
        <name>Mg(2+)</name>
        <dbReference type="ChEBI" id="CHEBI:18420"/>
    </cofactor>
</comment>
<comment type="function">
    <text evidence="7">Modifies, by uridylylation and deuridylylation, the PII regulatory proteins (GlnB and homologs), in response to the nitrogen status of the cell that GlnD senses through the glutamine level. Under low glutamine levels, catalyzes the conversion of the PII proteins and UTP to PII-UMP and PPi, while under higher glutamine levels, GlnD hydrolyzes PII-UMP to PII and UMP (deuridylylation). Thus, controls uridylylation state and activity of the PII proteins, and plays an important role in the regulation of nitrogen metabolism.</text>
</comment>
<dbReference type="InterPro" id="IPR013546">
    <property type="entry name" value="PII_UdlTrfase/GS_AdlTrfase"/>
</dbReference>
<dbReference type="SUPFAM" id="SSF55021">
    <property type="entry name" value="ACT-like"/>
    <property type="match status" value="2"/>
</dbReference>
<evidence type="ECO:0000313" key="10">
    <source>
        <dbReference type="EMBL" id="MFC6012832.1"/>
    </source>
</evidence>
<evidence type="ECO:0000256" key="4">
    <source>
        <dbReference type="ARBA" id="ARBA00022801"/>
    </source>
</evidence>
<comment type="similarity">
    <text evidence="7">Belongs to the GlnD family.</text>
</comment>
<dbReference type="PIRSF" id="PIRSF006288">
    <property type="entry name" value="PII_uridyltransf"/>
    <property type="match status" value="1"/>
</dbReference>
<dbReference type="Gene3D" id="1.10.3090.10">
    <property type="entry name" value="cca-adding enzyme, domain 2"/>
    <property type="match status" value="1"/>
</dbReference>
<evidence type="ECO:0000259" key="8">
    <source>
        <dbReference type="PROSITE" id="PS51671"/>
    </source>
</evidence>
<dbReference type="Proteomes" id="UP001596223">
    <property type="component" value="Unassembled WGS sequence"/>
</dbReference>
<protein>
    <recommendedName>
        <fullName evidence="7">Bifunctional uridylyltransferase/uridylyl-removing enzyme</fullName>
        <shortName evidence="7">UTase/UR</shortName>
    </recommendedName>
    <alternativeName>
        <fullName evidence="7">Bifunctional [protein-PII] modification enzyme</fullName>
    </alternativeName>
    <alternativeName>
        <fullName evidence="7">Bifunctional nitrogen sensor protein</fullName>
    </alternativeName>
    <domain>
        <recommendedName>
            <fullName evidence="7">[Protein-PII] uridylyltransferase</fullName>
            <shortName evidence="7">PII uridylyltransferase</shortName>
            <shortName evidence="7">UTase</shortName>
            <ecNumber evidence="7">2.7.7.59</ecNumber>
        </recommendedName>
    </domain>
    <domain>
        <recommendedName>
            <fullName evidence="7">[Protein-PII]-UMP uridylyl-removing enzyme</fullName>
            <shortName evidence="7">UR</shortName>
            <ecNumber evidence="7">3.1.4.-</ecNumber>
        </recommendedName>
    </domain>
</protein>
<dbReference type="PANTHER" id="PTHR47320:SF1">
    <property type="entry name" value="BIFUNCTIONAL URIDYLYLTRANSFERASE_URIDYLYL-REMOVING ENZYME"/>
    <property type="match status" value="1"/>
</dbReference>
<comment type="caution">
    <text evidence="10">The sequence shown here is derived from an EMBL/GenBank/DDBJ whole genome shotgun (WGS) entry which is preliminary data.</text>
</comment>
<comment type="activity regulation">
    <text evidence="7">Uridylyltransferase (UTase) activity is inhibited by glutamine, while glutamine activates uridylyl-removing (UR) activity.</text>
</comment>
<feature type="region of interest" description="Uridylyltransferase" evidence="7">
    <location>
        <begin position="1"/>
        <end position="329"/>
    </location>
</feature>
<feature type="domain" description="ACT" evidence="8">
    <location>
        <begin position="625"/>
        <end position="701"/>
    </location>
</feature>
<dbReference type="NCBIfam" id="TIGR01693">
    <property type="entry name" value="UTase_glnD"/>
    <property type="match status" value="1"/>
</dbReference>
<feature type="domain" description="ACT" evidence="8">
    <location>
        <begin position="734"/>
        <end position="806"/>
    </location>
</feature>
<keyword evidence="3" id="KW-0677">Repeat</keyword>
<feature type="domain" description="HD" evidence="9">
    <location>
        <begin position="444"/>
        <end position="545"/>
    </location>
</feature>
<organism evidence="10 11">
    <name type="scientific">Nocardia lasii</name>
    <dbReference type="NCBI Taxonomy" id="1616107"/>
    <lineage>
        <taxon>Bacteria</taxon>
        <taxon>Bacillati</taxon>
        <taxon>Actinomycetota</taxon>
        <taxon>Actinomycetes</taxon>
        <taxon>Mycobacteriales</taxon>
        <taxon>Nocardiaceae</taxon>
        <taxon>Nocardia</taxon>
    </lineage>
</organism>
<dbReference type="InterPro" id="IPR045865">
    <property type="entry name" value="ACT-like_dom_sf"/>
</dbReference>
<evidence type="ECO:0000256" key="5">
    <source>
        <dbReference type="ARBA" id="ARBA00022842"/>
    </source>
</evidence>
<keyword evidence="4 7" id="KW-0378">Hydrolase</keyword>
<keyword evidence="1 7" id="KW-0808">Transferase</keyword>
<dbReference type="Pfam" id="PF08335">
    <property type="entry name" value="GlnD_UR_UTase"/>
    <property type="match status" value="1"/>
</dbReference>
<dbReference type="EMBL" id="JBHSQN010000011">
    <property type="protein sequence ID" value="MFC6012832.1"/>
    <property type="molecule type" value="Genomic_DNA"/>
</dbReference>
<gene>
    <name evidence="7" type="primary">glnD</name>
    <name evidence="10" type="ORF">ACFP3H_17380</name>
</gene>
<accession>A0ABW1JV68</accession>
<comment type="catalytic activity">
    <reaction evidence="7">
        <text>[protein-PII]-uridylyl-L-tyrosine + H2O = [protein-PII]-L-tyrosine + UMP + H(+)</text>
        <dbReference type="Rhea" id="RHEA:48600"/>
        <dbReference type="Rhea" id="RHEA-COMP:12147"/>
        <dbReference type="Rhea" id="RHEA-COMP:12148"/>
        <dbReference type="ChEBI" id="CHEBI:15377"/>
        <dbReference type="ChEBI" id="CHEBI:15378"/>
        <dbReference type="ChEBI" id="CHEBI:46858"/>
        <dbReference type="ChEBI" id="CHEBI:57865"/>
        <dbReference type="ChEBI" id="CHEBI:90602"/>
    </reaction>
</comment>
<dbReference type="InterPro" id="IPR003607">
    <property type="entry name" value="HD/PDEase_dom"/>
</dbReference>
<dbReference type="InterPro" id="IPR002912">
    <property type="entry name" value="ACT_dom"/>
</dbReference>
<evidence type="ECO:0000256" key="3">
    <source>
        <dbReference type="ARBA" id="ARBA00022737"/>
    </source>
</evidence>
<dbReference type="PROSITE" id="PS51831">
    <property type="entry name" value="HD"/>
    <property type="match status" value="1"/>
</dbReference>
<keyword evidence="2 7" id="KW-0548">Nucleotidyltransferase</keyword>
<dbReference type="HAMAP" id="MF_00277">
    <property type="entry name" value="PII_uridylyl_transf"/>
    <property type="match status" value="1"/>
</dbReference>
<evidence type="ECO:0000313" key="11">
    <source>
        <dbReference type="Proteomes" id="UP001596223"/>
    </source>
</evidence>